<gene>
    <name evidence="6" type="primary">LOC116294690</name>
</gene>
<dbReference type="FunCoup" id="A0A6P8HRQ4">
    <property type="interactions" value="1046"/>
</dbReference>
<evidence type="ECO:0000256" key="4">
    <source>
        <dbReference type="SAM" id="MobiDB-lite"/>
    </source>
</evidence>
<evidence type="ECO:0000313" key="6">
    <source>
        <dbReference type="RefSeq" id="XP_031558201.1"/>
    </source>
</evidence>
<dbReference type="KEGG" id="aten:116294690"/>
<sequence length="185" mass="21067">MGKVKKVRQKLHQKAVRFPDEKQTIDPMKANESSLPSIFPTSCLFNDKETTKDVSTTKNTTASKKDKRKERHERFLKKLHGTRAVEESIKRAEKRAQTVIVGDMEPLLSALPTIALPKTSKENSNTNQENSKKNKLSRATRQKQQNADIEHFKQVLKHPSYQSNPISAISEHLKIAVQREADPKT</sequence>
<dbReference type="OrthoDB" id="18703at2759"/>
<dbReference type="GO" id="GO:0030686">
    <property type="term" value="C:90S preribosome"/>
    <property type="evidence" value="ECO:0007669"/>
    <property type="project" value="InterPro"/>
</dbReference>
<dbReference type="AlphaFoldDB" id="A0A6P8HRQ4"/>
<dbReference type="RefSeq" id="XP_031558201.1">
    <property type="nucleotide sequence ID" value="XM_031702341.1"/>
</dbReference>
<dbReference type="InterPro" id="IPR028160">
    <property type="entry name" value="Slx9-like"/>
</dbReference>
<reference evidence="6" key="1">
    <citation type="submission" date="2025-08" db="UniProtKB">
        <authorList>
            <consortium name="RefSeq"/>
        </authorList>
    </citation>
    <scope>IDENTIFICATION</scope>
    <source>
        <tissue evidence="6">Tentacle</tissue>
    </source>
</reference>
<feature type="region of interest" description="Disordered" evidence="4">
    <location>
        <begin position="1"/>
        <end position="79"/>
    </location>
</feature>
<name>A0A6P8HRQ4_ACTTE</name>
<dbReference type="PANTHER" id="PTHR31109">
    <property type="entry name" value="PROTEIN FAM207A"/>
    <property type="match status" value="1"/>
</dbReference>
<keyword evidence="5" id="KW-1185">Reference proteome</keyword>
<feature type="compositionally biased region" description="Basic residues" evidence="4">
    <location>
        <begin position="65"/>
        <end position="79"/>
    </location>
</feature>
<organism evidence="5 6">
    <name type="scientific">Actinia tenebrosa</name>
    <name type="common">Australian red waratah sea anemone</name>
    <dbReference type="NCBI Taxonomy" id="6105"/>
    <lineage>
        <taxon>Eukaryota</taxon>
        <taxon>Metazoa</taxon>
        <taxon>Cnidaria</taxon>
        <taxon>Anthozoa</taxon>
        <taxon>Hexacorallia</taxon>
        <taxon>Actiniaria</taxon>
        <taxon>Actiniidae</taxon>
        <taxon>Actinia</taxon>
    </lineage>
</organism>
<feature type="compositionally biased region" description="Polar residues" evidence="4">
    <location>
        <begin position="31"/>
        <end position="44"/>
    </location>
</feature>
<protein>
    <submittedName>
        <fullName evidence="6">Ribosome biogenesis protein slx9-like</fullName>
    </submittedName>
</protein>
<feature type="compositionally biased region" description="Basic residues" evidence="4">
    <location>
        <begin position="1"/>
        <end position="15"/>
    </location>
</feature>
<evidence type="ECO:0000256" key="2">
    <source>
        <dbReference type="ARBA" id="ARBA00011022"/>
    </source>
</evidence>
<evidence type="ECO:0000256" key="3">
    <source>
        <dbReference type="ARBA" id="ARBA00023242"/>
    </source>
</evidence>
<feature type="region of interest" description="Disordered" evidence="4">
    <location>
        <begin position="112"/>
        <end position="163"/>
    </location>
</feature>
<accession>A0A6P8HRQ4</accession>
<dbReference type="GeneID" id="116294690"/>
<dbReference type="Proteomes" id="UP000515163">
    <property type="component" value="Unplaced"/>
</dbReference>
<comment type="similarity">
    <text evidence="2">Belongs to the SLX9 family.</text>
</comment>
<evidence type="ECO:0000256" key="1">
    <source>
        <dbReference type="ARBA" id="ARBA00004604"/>
    </source>
</evidence>
<dbReference type="GO" id="GO:0005730">
    <property type="term" value="C:nucleolus"/>
    <property type="evidence" value="ECO:0007669"/>
    <property type="project" value="UniProtKB-SubCell"/>
</dbReference>
<dbReference type="GO" id="GO:0030688">
    <property type="term" value="C:preribosome, small subunit precursor"/>
    <property type="evidence" value="ECO:0007669"/>
    <property type="project" value="InterPro"/>
</dbReference>
<dbReference type="InParanoid" id="A0A6P8HRQ4"/>
<keyword evidence="3" id="KW-0539">Nucleus</keyword>
<evidence type="ECO:0000313" key="5">
    <source>
        <dbReference type="Proteomes" id="UP000515163"/>
    </source>
</evidence>
<dbReference type="Pfam" id="PF15341">
    <property type="entry name" value="SLX9"/>
    <property type="match status" value="1"/>
</dbReference>
<comment type="subcellular location">
    <subcellularLocation>
        <location evidence="1">Nucleus</location>
        <location evidence="1">Nucleolus</location>
    </subcellularLocation>
</comment>
<proteinExistence type="inferred from homology"/>
<dbReference type="GO" id="GO:0000462">
    <property type="term" value="P:maturation of SSU-rRNA from tricistronic rRNA transcript (SSU-rRNA, 5.8S rRNA, LSU-rRNA)"/>
    <property type="evidence" value="ECO:0007669"/>
    <property type="project" value="InterPro"/>
</dbReference>
<dbReference type="PANTHER" id="PTHR31109:SF2">
    <property type="entry name" value="RIBOSOME BIOGENESIS PROTEIN SLX9 HOMOLOG"/>
    <property type="match status" value="1"/>
</dbReference>